<dbReference type="GO" id="GO:0004190">
    <property type="term" value="F:aspartic-type endopeptidase activity"/>
    <property type="evidence" value="ECO:0007669"/>
    <property type="project" value="UniProtKB-KW"/>
</dbReference>
<evidence type="ECO:0000256" key="2">
    <source>
        <dbReference type="SAM" id="MobiDB-lite"/>
    </source>
</evidence>
<evidence type="ECO:0000313" key="6">
    <source>
        <dbReference type="EMBL" id="KAL0463239.1"/>
    </source>
</evidence>
<gene>
    <name evidence="6" type="ORF">Slati_0211500</name>
</gene>
<dbReference type="AlphaFoldDB" id="A0AAW2YBX1"/>
<dbReference type="InterPro" id="IPR043502">
    <property type="entry name" value="DNA/RNA_pol_sf"/>
</dbReference>
<dbReference type="InterPro" id="IPR029472">
    <property type="entry name" value="Copia-like_N"/>
</dbReference>
<dbReference type="InterPro" id="IPR054722">
    <property type="entry name" value="PolX-like_BBD"/>
</dbReference>
<feature type="compositionally biased region" description="Pro residues" evidence="2">
    <location>
        <begin position="295"/>
        <end position="309"/>
    </location>
</feature>
<feature type="domain" description="Reverse transcriptase Ty1/copia-type" evidence="3">
    <location>
        <begin position="401"/>
        <end position="579"/>
    </location>
</feature>
<feature type="compositionally biased region" description="Polar residues" evidence="2">
    <location>
        <begin position="1"/>
        <end position="16"/>
    </location>
</feature>
<dbReference type="Pfam" id="PF22936">
    <property type="entry name" value="Pol_BBD"/>
    <property type="match status" value="1"/>
</dbReference>
<feature type="domain" description="Retrotransposon Copia-like N-terminal" evidence="4">
    <location>
        <begin position="27"/>
        <end position="68"/>
    </location>
</feature>
<sequence>MTEVQQDFSTANASNNRSHRELESSQPVESTGFPLISSTLTGDNYLVWCRAVRFALGSRKKLSFIDGRAIRLADDSDELDEWIRIDYMVITWILNSVSKSIVDAFIYATSARSLWLELEARYGGSNGPMIYNLEREVASITQELSEKKRKGSGKSQNFAAHVDAAPHMQGLELSDIVRSEVCKLMGEDMTPQIQQKTPFDDVRINFAQLEHVESAGNLCCFHVTECGSWILDTGATRHVCASLNLFSHYQKPATSYNVNLPDGSKQPVAHIGTVPFAFGFYADDVPDSPSSSHPVPTPDNLPTPTPPSPDTHTSLNSPTAQSTTPILPPLPDTLPARKSVCISHKPQWLDDFEPHSYKQLVQRQEWVDAMQQELLALEKNHTWEITSLPQGKKLIGLAKAVTVRLFLAISSAFSWPLHQLDVNNAFLHGYLDEEIYMLPPEGYSTQPGQVCKLKRSLYGLKQASRQWNQELSSKLISFGFSQSAHDHCLFVRGTGDDFIALLVYVDDVLLTSPSSQLIAEVKKYLDQLFTIEDLGLARYFLGLQIARSTNGTSLNQAKYIRDFIQDTGLSATKAATTPLPQGMKLSALGGAALSDPEPYRRLVGRLLLGVSCLDSRKSITGFCVFLGDALISWKTKKQATVSRSSAEAQYRSMGTTVCELQWISYLLHDFGIPVHTPILMFCDNKAVLHIMANPVFHERTKHLDIDCHIVRNQYKLGFIAPCFVRSKEQVADMFTKSLSGPLFLTLLSKLKLFALHPLSACGGCVGKVDCSFCTLDKRDRGHSSTPELHIDA</sequence>
<accession>A0AAW2YBX1</accession>
<dbReference type="CDD" id="cd09272">
    <property type="entry name" value="RNase_HI_RT_Ty1"/>
    <property type="match status" value="1"/>
</dbReference>
<feature type="region of interest" description="Disordered" evidence="2">
    <location>
        <begin position="287"/>
        <end position="330"/>
    </location>
</feature>
<evidence type="ECO:0000259" key="4">
    <source>
        <dbReference type="Pfam" id="PF14244"/>
    </source>
</evidence>
<organism evidence="6">
    <name type="scientific">Sesamum latifolium</name>
    <dbReference type="NCBI Taxonomy" id="2727402"/>
    <lineage>
        <taxon>Eukaryota</taxon>
        <taxon>Viridiplantae</taxon>
        <taxon>Streptophyta</taxon>
        <taxon>Embryophyta</taxon>
        <taxon>Tracheophyta</taxon>
        <taxon>Spermatophyta</taxon>
        <taxon>Magnoliopsida</taxon>
        <taxon>eudicotyledons</taxon>
        <taxon>Gunneridae</taxon>
        <taxon>Pentapetalae</taxon>
        <taxon>asterids</taxon>
        <taxon>lamiids</taxon>
        <taxon>Lamiales</taxon>
        <taxon>Pedaliaceae</taxon>
        <taxon>Sesamum</taxon>
    </lineage>
</organism>
<dbReference type="SUPFAM" id="SSF56672">
    <property type="entry name" value="DNA/RNA polymerases"/>
    <property type="match status" value="1"/>
</dbReference>
<dbReference type="Pfam" id="PF07727">
    <property type="entry name" value="RVT_2"/>
    <property type="match status" value="1"/>
</dbReference>
<reference evidence="6" key="1">
    <citation type="submission" date="2020-06" db="EMBL/GenBank/DDBJ databases">
        <authorList>
            <person name="Li T."/>
            <person name="Hu X."/>
            <person name="Zhang T."/>
            <person name="Song X."/>
            <person name="Zhang H."/>
            <person name="Dai N."/>
            <person name="Sheng W."/>
            <person name="Hou X."/>
            <person name="Wei L."/>
        </authorList>
    </citation>
    <scope>NUCLEOTIDE SEQUENCE</scope>
    <source>
        <strain evidence="6">KEN1</strain>
        <tissue evidence="6">Leaf</tissue>
    </source>
</reference>
<dbReference type="Pfam" id="PF14244">
    <property type="entry name" value="Retrotran_gag_3"/>
    <property type="match status" value="1"/>
</dbReference>
<keyword evidence="1" id="KW-0378">Hydrolase</keyword>
<reference evidence="6" key="2">
    <citation type="journal article" date="2024" name="Plant">
        <title>Genomic evolution and insights into agronomic trait innovations of Sesamum species.</title>
        <authorList>
            <person name="Miao H."/>
            <person name="Wang L."/>
            <person name="Qu L."/>
            <person name="Liu H."/>
            <person name="Sun Y."/>
            <person name="Le M."/>
            <person name="Wang Q."/>
            <person name="Wei S."/>
            <person name="Zheng Y."/>
            <person name="Lin W."/>
            <person name="Duan Y."/>
            <person name="Cao H."/>
            <person name="Xiong S."/>
            <person name="Wang X."/>
            <person name="Wei L."/>
            <person name="Li C."/>
            <person name="Ma Q."/>
            <person name="Ju M."/>
            <person name="Zhao R."/>
            <person name="Li G."/>
            <person name="Mu C."/>
            <person name="Tian Q."/>
            <person name="Mei H."/>
            <person name="Zhang T."/>
            <person name="Gao T."/>
            <person name="Zhang H."/>
        </authorList>
    </citation>
    <scope>NUCLEOTIDE SEQUENCE</scope>
    <source>
        <strain evidence="6">KEN1</strain>
    </source>
</reference>
<comment type="caution">
    <text evidence="6">The sequence shown here is derived from an EMBL/GenBank/DDBJ whole genome shotgun (WGS) entry which is preliminary data.</text>
</comment>
<dbReference type="PANTHER" id="PTHR11439:SF511">
    <property type="match status" value="1"/>
</dbReference>
<dbReference type="EMBL" id="JACGWN010000001">
    <property type="protein sequence ID" value="KAL0463239.1"/>
    <property type="molecule type" value="Genomic_DNA"/>
</dbReference>
<evidence type="ECO:0000256" key="1">
    <source>
        <dbReference type="ARBA" id="ARBA00022750"/>
    </source>
</evidence>
<feature type="region of interest" description="Disordered" evidence="2">
    <location>
        <begin position="1"/>
        <end position="30"/>
    </location>
</feature>
<proteinExistence type="predicted"/>
<protein>
    <submittedName>
        <fullName evidence="6">Retrovirus-related Pol polyprotein from transposon RE1</fullName>
    </submittedName>
</protein>
<keyword evidence="1" id="KW-0064">Aspartyl protease</keyword>
<feature type="domain" description="Retrovirus-related Pol polyprotein from transposon TNT 1-94-like beta-barrel" evidence="5">
    <location>
        <begin position="229"/>
        <end position="276"/>
    </location>
</feature>
<evidence type="ECO:0000259" key="3">
    <source>
        <dbReference type="Pfam" id="PF07727"/>
    </source>
</evidence>
<dbReference type="PANTHER" id="PTHR11439">
    <property type="entry name" value="GAG-POL-RELATED RETROTRANSPOSON"/>
    <property type="match status" value="1"/>
</dbReference>
<evidence type="ECO:0000259" key="5">
    <source>
        <dbReference type="Pfam" id="PF22936"/>
    </source>
</evidence>
<name>A0AAW2YBX1_9LAMI</name>
<dbReference type="InterPro" id="IPR013103">
    <property type="entry name" value="RVT_2"/>
</dbReference>
<keyword evidence="1" id="KW-0645">Protease</keyword>